<sequence>MINSLLLFLCENGRFEKSLDFF</sequence>
<evidence type="ECO:0000313" key="1">
    <source>
        <dbReference type="EMBL" id="TGK47356.1"/>
    </source>
</evidence>
<dbReference type="Proteomes" id="UP000297617">
    <property type="component" value="Unassembled WGS sequence"/>
</dbReference>
<evidence type="ECO:0000313" key="2">
    <source>
        <dbReference type="Proteomes" id="UP000297617"/>
    </source>
</evidence>
<reference evidence="2" key="1">
    <citation type="journal article" date="2019" name="PLoS Negl. Trop. Dis.">
        <title>Revisiting the worldwide diversity of Leptospira species in the environment.</title>
        <authorList>
            <person name="Vincent A.T."/>
            <person name="Schiettekatte O."/>
            <person name="Bourhy P."/>
            <person name="Veyrier F.J."/>
            <person name="Picardeau M."/>
        </authorList>
    </citation>
    <scope>NUCLEOTIDE SEQUENCE [LARGE SCALE GENOMIC DNA]</scope>
    <source>
        <strain evidence="2">201800295</strain>
    </source>
</reference>
<comment type="caution">
    <text evidence="1">The sequence shown here is derived from an EMBL/GenBank/DDBJ whole genome shotgun (WGS) entry which is preliminary data.</text>
</comment>
<protein>
    <submittedName>
        <fullName evidence="1">Uncharacterized protein</fullName>
    </submittedName>
</protein>
<name>A0ABY2L239_9LEPT</name>
<organism evidence="1 2">
    <name type="scientific">Leptospira bouyouniensis</name>
    <dbReference type="NCBI Taxonomy" id="2484911"/>
    <lineage>
        <taxon>Bacteria</taxon>
        <taxon>Pseudomonadati</taxon>
        <taxon>Spirochaetota</taxon>
        <taxon>Spirochaetia</taxon>
        <taxon>Leptospirales</taxon>
        <taxon>Leptospiraceae</taxon>
        <taxon>Leptospira</taxon>
    </lineage>
</organism>
<keyword evidence="2" id="KW-1185">Reference proteome</keyword>
<accession>A0ABY2L239</accession>
<dbReference type="EMBL" id="RQFD01000016">
    <property type="protein sequence ID" value="TGK47356.1"/>
    <property type="molecule type" value="Genomic_DNA"/>
</dbReference>
<gene>
    <name evidence="1" type="ORF">EHQ10_17250</name>
</gene>
<proteinExistence type="predicted"/>